<dbReference type="InterPro" id="IPR017969">
    <property type="entry name" value="Heavy-metal-associated_CS"/>
</dbReference>
<evidence type="ECO:0000256" key="9">
    <source>
        <dbReference type="ARBA" id="ARBA00022840"/>
    </source>
</evidence>
<dbReference type="InterPro" id="IPR001757">
    <property type="entry name" value="P_typ_ATPase"/>
</dbReference>
<dbReference type="PROSITE" id="PS00154">
    <property type="entry name" value="ATPASE_E1_E2"/>
    <property type="match status" value="1"/>
</dbReference>
<sequence length="748" mass="81841">MKHLHVHHHDHKPDGSCCNHDTSITKESHETHEHEHHHEASCQCAASSSSEEDDIGDIDAKYKFKLTGLDCGNCAQKVEDRLNKADFIEHAKINFTHGLAYIEPKGKLSQNDVLTRSNVLIDQVEPGAKLLGEEEQAPEQSNRERNELILSIILFFVGVIIEKTTNIHPFFIYVIPYIFAGYHVIYKSFKNIQHGEIFDEHFLMTIATLGAFVVSSYEEAVAVMVFYNIGEYFQDLAVDRTRKSITGLMDLQAEYANLVQPDKSYKQVDPKTLKINDVIAIKAGEKVPVDAIVIDGSSSLDLSALNGEVKLKDVHQNDEVLAGSLNTSGLITCKVTRVYKDSTVSKILDLVEHASNKKAPTETFITKFAKVYTPIVVGLALLLVIIPTIFVGDFYTWLYRACTFLVISCPCALVVSVPLGFYAGIGSASRIGALVKGGNYLELLEHVDTIVMDKTGTITKGEFAVESITGAEQTLELAAYAESYSNHPIAKSIAAAYTGTIDATRLSSYQEIAGYGIAVSLDDKPLFVGNQKLMDKEQISYTANQSLGTVLYVAYNGQYVGSVVIGDQVKESSKQAIADMHTLGVTNTVMLTGDQKEIANAIGKEVGIENIHAELLPQDKVRILESYLDKENHAVAFVGDGINDAPALMRADVGISMGGVGSDVAIEASDIVLMSDDLLLIPKTMKIARKTKQIVIQNVVMALGIKSIVLILSAFGITNMWAGVFADVGVTLLAVLNAMRMLYYYKKV</sequence>
<keyword evidence="10" id="KW-1278">Translocase</keyword>
<comment type="caution">
    <text evidence="19">The sequence shown here is derived from an EMBL/GenBank/DDBJ whole genome shotgun (WGS) entry which is preliminary data.</text>
</comment>
<dbReference type="GO" id="GO:0005886">
    <property type="term" value="C:plasma membrane"/>
    <property type="evidence" value="ECO:0007669"/>
    <property type="project" value="UniProtKB-SubCell"/>
</dbReference>
<evidence type="ECO:0000256" key="14">
    <source>
        <dbReference type="ARBA" id="ARBA00049338"/>
    </source>
</evidence>
<feature type="region of interest" description="Disordered" evidence="16">
    <location>
        <begin position="26"/>
        <end position="46"/>
    </location>
</feature>
<dbReference type="InterPro" id="IPR051014">
    <property type="entry name" value="Cation_Transport_ATPase_IB"/>
</dbReference>
<comment type="catalytic activity">
    <reaction evidence="14">
        <text>Cd(2+)(in) + ATP + H2O = Cd(2+)(out) + ADP + phosphate + H(+)</text>
        <dbReference type="Rhea" id="RHEA:12132"/>
        <dbReference type="ChEBI" id="CHEBI:15377"/>
        <dbReference type="ChEBI" id="CHEBI:15378"/>
        <dbReference type="ChEBI" id="CHEBI:30616"/>
        <dbReference type="ChEBI" id="CHEBI:43474"/>
        <dbReference type="ChEBI" id="CHEBI:48775"/>
        <dbReference type="ChEBI" id="CHEBI:456216"/>
        <dbReference type="EC" id="7.2.2.21"/>
    </reaction>
</comment>
<feature type="domain" description="P-type ATPase A" evidence="17">
    <location>
        <begin position="252"/>
        <end position="352"/>
    </location>
</feature>
<feature type="domain" description="HMA" evidence="18">
    <location>
        <begin position="64"/>
        <end position="103"/>
    </location>
</feature>
<dbReference type="NCBIfam" id="TIGR01494">
    <property type="entry name" value="ATPase_P-type"/>
    <property type="match status" value="1"/>
</dbReference>
<organism evidence="19 20">
    <name type="scientific">Breznakia blatticola</name>
    <dbReference type="NCBI Taxonomy" id="1754012"/>
    <lineage>
        <taxon>Bacteria</taxon>
        <taxon>Bacillati</taxon>
        <taxon>Bacillota</taxon>
        <taxon>Erysipelotrichia</taxon>
        <taxon>Erysipelotrichales</taxon>
        <taxon>Erysipelotrichaceae</taxon>
        <taxon>Breznakia</taxon>
    </lineage>
</organism>
<protein>
    <recommendedName>
        <fullName evidence="13">Cd(2+)-exporting ATPase</fullName>
        <ecNumber evidence="13">7.2.2.21</ecNumber>
    </recommendedName>
</protein>
<comment type="similarity">
    <text evidence="2 15">Belongs to the cation transport ATPase (P-type) (TC 3.A.3) family. Type IB subfamily.</text>
</comment>
<name>A0A4V6Q8F9_9FIRM</name>
<dbReference type="InterPro" id="IPR044492">
    <property type="entry name" value="P_typ_ATPase_HD_dom"/>
</dbReference>
<dbReference type="Pfam" id="PF00122">
    <property type="entry name" value="E1-E2_ATPase"/>
    <property type="match status" value="1"/>
</dbReference>
<dbReference type="Pfam" id="PF00702">
    <property type="entry name" value="Hydrolase"/>
    <property type="match status" value="1"/>
</dbReference>
<keyword evidence="11 15" id="KW-1133">Transmembrane helix</keyword>
<reference evidence="19 20" key="1">
    <citation type="submission" date="2019-03" db="EMBL/GenBank/DDBJ databases">
        <title>Genomic Encyclopedia of Type Strains, Phase IV (KMG-IV): sequencing the most valuable type-strain genomes for metagenomic binning, comparative biology and taxonomic classification.</title>
        <authorList>
            <person name="Goeker M."/>
        </authorList>
    </citation>
    <scope>NUCLEOTIDE SEQUENCE [LARGE SCALE GENOMIC DNA]</scope>
    <source>
        <strain evidence="19 20">DSM 28867</strain>
    </source>
</reference>
<dbReference type="GO" id="GO:0016887">
    <property type="term" value="F:ATP hydrolysis activity"/>
    <property type="evidence" value="ECO:0007669"/>
    <property type="project" value="InterPro"/>
</dbReference>
<dbReference type="SUPFAM" id="SSF56784">
    <property type="entry name" value="HAD-like"/>
    <property type="match status" value="1"/>
</dbReference>
<dbReference type="SUPFAM" id="SSF55008">
    <property type="entry name" value="HMA, heavy metal-associated domain"/>
    <property type="match status" value="1"/>
</dbReference>
<keyword evidence="12 15" id="KW-0472">Membrane</keyword>
<keyword evidence="20" id="KW-1185">Reference proteome</keyword>
<dbReference type="InterPro" id="IPR006121">
    <property type="entry name" value="HMA_dom"/>
</dbReference>
<keyword evidence="9 15" id="KW-0067">ATP-binding</keyword>
<dbReference type="PRINTS" id="PR00941">
    <property type="entry name" value="CDATPASE"/>
</dbReference>
<evidence type="ECO:0000256" key="1">
    <source>
        <dbReference type="ARBA" id="ARBA00004651"/>
    </source>
</evidence>
<evidence type="ECO:0000259" key="17">
    <source>
        <dbReference type="Pfam" id="PF00122"/>
    </source>
</evidence>
<dbReference type="PANTHER" id="PTHR48085:SF5">
    <property type="entry name" value="CADMIUM_ZINC-TRANSPORTING ATPASE HMA4-RELATED"/>
    <property type="match status" value="1"/>
</dbReference>
<dbReference type="Gene3D" id="3.40.1110.10">
    <property type="entry name" value="Calcium-transporting ATPase, cytoplasmic domain N"/>
    <property type="match status" value="1"/>
</dbReference>
<keyword evidence="5" id="KW-0597">Phosphoprotein</keyword>
<evidence type="ECO:0000256" key="10">
    <source>
        <dbReference type="ARBA" id="ARBA00022967"/>
    </source>
</evidence>
<dbReference type="SFLD" id="SFLDF00027">
    <property type="entry name" value="p-type_atpase"/>
    <property type="match status" value="1"/>
</dbReference>
<evidence type="ECO:0000256" key="2">
    <source>
        <dbReference type="ARBA" id="ARBA00006024"/>
    </source>
</evidence>
<dbReference type="EC" id="7.2.2.21" evidence="13"/>
<evidence type="ECO:0000256" key="4">
    <source>
        <dbReference type="ARBA" id="ARBA00022539"/>
    </source>
</evidence>
<feature type="transmembrane region" description="Helical" evidence="15">
    <location>
        <begin position="397"/>
        <end position="422"/>
    </location>
</feature>
<dbReference type="InterPro" id="IPR023299">
    <property type="entry name" value="ATPase_P-typ_cyto_dom_N"/>
</dbReference>
<dbReference type="InterPro" id="IPR027256">
    <property type="entry name" value="P-typ_ATPase_IB"/>
</dbReference>
<dbReference type="Pfam" id="PF00403">
    <property type="entry name" value="HMA"/>
    <property type="match status" value="1"/>
</dbReference>
<dbReference type="InterPro" id="IPR008250">
    <property type="entry name" value="ATPase_P-typ_transduc_dom_A_sf"/>
</dbReference>
<dbReference type="OrthoDB" id="9760364at2"/>
<dbReference type="SUPFAM" id="SSF81665">
    <property type="entry name" value="Calcium ATPase, transmembrane domain M"/>
    <property type="match status" value="1"/>
</dbReference>
<dbReference type="NCBIfam" id="TIGR01525">
    <property type="entry name" value="ATPase-IB_hvy"/>
    <property type="match status" value="1"/>
</dbReference>
<dbReference type="SUPFAM" id="SSF81653">
    <property type="entry name" value="Calcium ATPase, transduction domain A"/>
    <property type="match status" value="1"/>
</dbReference>
<keyword evidence="4" id="KW-0104">Cadmium</keyword>
<dbReference type="PANTHER" id="PTHR48085">
    <property type="entry name" value="CADMIUM/ZINC-TRANSPORTING ATPASE HMA2-RELATED"/>
    <property type="match status" value="1"/>
</dbReference>
<keyword evidence="6 15" id="KW-0812">Transmembrane</keyword>
<evidence type="ECO:0000256" key="12">
    <source>
        <dbReference type="ARBA" id="ARBA00023136"/>
    </source>
</evidence>
<evidence type="ECO:0000256" key="13">
    <source>
        <dbReference type="ARBA" id="ARBA00039103"/>
    </source>
</evidence>
<dbReference type="InterPro" id="IPR036412">
    <property type="entry name" value="HAD-like_sf"/>
</dbReference>
<keyword evidence="7 15" id="KW-0479">Metal-binding</keyword>
<dbReference type="SFLD" id="SFLDG00002">
    <property type="entry name" value="C1.7:_P-type_atpase_like"/>
    <property type="match status" value="1"/>
</dbReference>
<dbReference type="InterPro" id="IPR023214">
    <property type="entry name" value="HAD_sf"/>
</dbReference>
<feature type="transmembrane region" description="Helical" evidence="15">
    <location>
        <begin position="721"/>
        <end position="743"/>
    </location>
</feature>
<dbReference type="Gene3D" id="2.70.150.10">
    <property type="entry name" value="Calcium-transporting ATPase, cytoplasmic transduction domain A"/>
    <property type="match status" value="1"/>
</dbReference>
<feature type="transmembrane region" description="Helical" evidence="15">
    <location>
        <begin position="371"/>
        <end position="391"/>
    </location>
</feature>
<dbReference type="InterPro" id="IPR023298">
    <property type="entry name" value="ATPase_P-typ_TM_dom_sf"/>
</dbReference>
<evidence type="ECO:0000256" key="3">
    <source>
        <dbReference type="ARBA" id="ARBA00022475"/>
    </source>
</evidence>
<comment type="subcellular location">
    <subcellularLocation>
        <location evidence="1">Cell membrane</location>
        <topology evidence="1">Multi-pass membrane protein</topology>
    </subcellularLocation>
</comment>
<evidence type="ECO:0000256" key="15">
    <source>
        <dbReference type="RuleBase" id="RU362081"/>
    </source>
</evidence>
<evidence type="ECO:0000313" key="20">
    <source>
        <dbReference type="Proteomes" id="UP000294743"/>
    </source>
</evidence>
<keyword evidence="3 15" id="KW-1003">Cell membrane</keyword>
<feature type="compositionally biased region" description="Basic and acidic residues" evidence="16">
    <location>
        <begin position="26"/>
        <end position="40"/>
    </location>
</feature>
<gene>
    <name evidence="19" type="ORF">EDD63_10929</name>
</gene>
<dbReference type="NCBIfam" id="TIGR01512">
    <property type="entry name" value="ATPase-IB2_Cd"/>
    <property type="match status" value="1"/>
</dbReference>
<dbReference type="Gene3D" id="3.30.70.100">
    <property type="match status" value="1"/>
</dbReference>
<feature type="transmembrane region" description="Helical" evidence="15">
    <location>
        <begin position="167"/>
        <end position="185"/>
    </location>
</feature>
<dbReference type="GO" id="GO:0005524">
    <property type="term" value="F:ATP binding"/>
    <property type="evidence" value="ECO:0007669"/>
    <property type="project" value="UniProtKB-UniRule"/>
</dbReference>
<feature type="transmembrane region" description="Helical" evidence="15">
    <location>
        <begin position="694"/>
        <end position="715"/>
    </location>
</feature>
<dbReference type="InterPro" id="IPR036163">
    <property type="entry name" value="HMA_dom_sf"/>
</dbReference>
<evidence type="ECO:0000256" key="6">
    <source>
        <dbReference type="ARBA" id="ARBA00022692"/>
    </source>
</evidence>
<dbReference type="AlphaFoldDB" id="A0A4V6Q8F9"/>
<evidence type="ECO:0000256" key="16">
    <source>
        <dbReference type="SAM" id="MobiDB-lite"/>
    </source>
</evidence>
<dbReference type="PROSITE" id="PS01047">
    <property type="entry name" value="HMA_1"/>
    <property type="match status" value="1"/>
</dbReference>
<dbReference type="PRINTS" id="PR00119">
    <property type="entry name" value="CATATPASE"/>
</dbReference>
<dbReference type="GO" id="GO:0008551">
    <property type="term" value="F:P-type cadmium transporter activity"/>
    <property type="evidence" value="ECO:0007669"/>
    <property type="project" value="UniProtKB-EC"/>
</dbReference>
<evidence type="ECO:0000256" key="5">
    <source>
        <dbReference type="ARBA" id="ARBA00022553"/>
    </source>
</evidence>
<dbReference type="EMBL" id="SODD01000009">
    <property type="protein sequence ID" value="TDW20994.1"/>
    <property type="molecule type" value="Genomic_DNA"/>
</dbReference>
<evidence type="ECO:0000256" key="7">
    <source>
        <dbReference type="ARBA" id="ARBA00022723"/>
    </source>
</evidence>
<keyword evidence="8 15" id="KW-0547">Nucleotide-binding</keyword>
<dbReference type="CDD" id="cd00371">
    <property type="entry name" value="HMA"/>
    <property type="match status" value="1"/>
</dbReference>
<evidence type="ECO:0000313" key="19">
    <source>
        <dbReference type="EMBL" id="TDW20994.1"/>
    </source>
</evidence>
<dbReference type="InterPro" id="IPR018303">
    <property type="entry name" value="ATPase_P-typ_P_site"/>
</dbReference>
<evidence type="ECO:0000259" key="18">
    <source>
        <dbReference type="Pfam" id="PF00403"/>
    </source>
</evidence>
<dbReference type="RefSeq" id="WP_134168755.1">
    <property type="nucleotide sequence ID" value="NZ_SODD01000009.1"/>
</dbReference>
<dbReference type="InterPro" id="IPR059000">
    <property type="entry name" value="ATPase_P-type_domA"/>
</dbReference>
<accession>A0A4V6Q8F9</accession>
<dbReference type="Proteomes" id="UP000294743">
    <property type="component" value="Unassembled WGS sequence"/>
</dbReference>
<dbReference type="GO" id="GO:0046872">
    <property type="term" value="F:metal ion binding"/>
    <property type="evidence" value="ECO:0007669"/>
    <property type="project" value="UniProtKB-KW"/>
</dbReference>
<evidence type="ECO:0000256" key="8">
    <source>
        <dbReference type="ARBA" id="ARBA00022741"/>
    </source>
</evidence>
<dbReference type="SFLD" id="SFLDS00003">
    <property type="entry name" value="Haloacid_Dehalogenase"/>
    <property type="match status" value="1"/>
</dbReference>
<dbReference type="Gene3D" id="3.40.50.1000">
    <property type="entry name" value="HAD superfamily/HAD-like"/>
    <property type="match status" value="1"/>
</dbReference>
<proteinExistence type="inferred from homology"/>
<evidence type="ECO:0000256" key="11">
    <source>
        <dbReference type="ARBA" id="ARBA00022989"/>
    </source>
</evidence>